<organism evidence="1 2">
    <name type="scientific">Kineococcus rhizosphaerae</name>
    <dbReference type="NCBI Taxonomy" id="559628"/>
    <lineage>
        <taxon>Bacteria</taxon>
        <taxon>Bacillati</taxon>
        <taxon>Actinomycetota</taxon>
        <taxon>Actinomycetes</taxon>
        <taxon>Kineosporiales</taxon>
        <taxon>Kineosporiaceae</taxon>
        <taxon>Kineococcus</taxon>
    </lineage>
</organism>
<name>A0A2T0QX83_9ACTN</name>
<dbReference type="OrthoDB" id="5193877at2"/>
<comment type="caution">
    <text evidence="1">The sequence shown here is derived from an EMBL/GenBank/DDBJ whole genome shotgun (WGS) entry which is preliminary data.</text>
</comment>
<proteinExistence type="predicted"/>
<dbReference type="EMBL" id="PVZF01000016">
    <property type="protein sequence ID" value="PRY10503.1"/>
    <property type="molecule type" value="Genomic_DNA"/>
</dbReference>
<accession>A0A2T0QX83</accession>
<sequence>MTNPPAGSGEELLGRATEALRRQPLPGWSRVRSGLLAAVRRTQQPSTPVRGRHELGEFLLAGAVVVSAVRGALDQLAGVSVVGVRCATDGDRLDALAVDVAVTFGTFVPAAAEAVRAVGAALVADLLGPRPGTQPVRVDVHVVDVVDATGRSRP</sequence>
<dbReference type="Proteomes" id="UP000238083">
    <property type="component" value="Unassembled WGS sequence"/>
</dbReference>
<keyword evidence="2" id="KW-1185">Reference proteome</keyword>
<protein>
    <submittedName>
        <fullName evidence="1">Uncharacterized protein</fullName>
    </submittedName>
</protein>
<gene>
    <name evidence="1" type="ORF">CLV37_11656</name>
</gene>
<reference evidence="1 2" key="1">
    <citation type="submission" date="2018-03" db="EMBL/GenBank/DDBJ databases">
        <title>Genomic Encyclopedia of Archaeal and Bacterial Type Strains, Phase II (KMG-II): from individual species to whole genera.</title>
        <authorList>
            <person name="Goeker M."/>
        </authorList>
    </citation>
    <scope>NUCLEOTIDE SEQUENCE [LARGE SCALE GENOMIC DNA]</scope>
    <source>
        <strain evidence="1 2">DSM 19711</strain>
    </source>
</reference>
<dbReference type="RefSeq" id="WP_106215243.1">
    <property type="nucleotide sequence ID" value="NZ_PVZF01000016.1"/>
</dbReference>
<dbReference type="AlphaFoldDB" id="A0A2T0QX83"/>
<evidence type="ECO:0000313" key="1">
    <source>
        <dbReference type="EMBL" id="PRY10503.1"/>
    </source>
</evidence>
<evidence type="ECO:0000313" key="2">
    <source>
        <dbReference type="Proteomes" id="UP000238083"/>
    </source>
</evidence>